<organism evidence="7 8">
    <name type="scientific">Nocardiopsis suaedae</name>
    <dbReference type="NCBI Taxonomy" id="3018444"/>
    <lineage>
        <taxon>Bacteria</taxon>
        <taxon>Bacillati</taxon>
        <taxon>Actinomycetota</taxon>
        <taxon>Actinomycetes</taxon>
        <taxon>Streptosporangiales</taxon>
        <taxon>Nocardiopsidaceae</taxon>
        <taxon>Nocardiopsis</taxon>
    </lineage>
</organism>
<dbReference type="Pfam" id="PF00408">
    <property type="entry name" value="PGM_PMM_IV"/>
    <property type="match status" value="1"/>
</dbReference>
<dbReference type="InterPro" id="IPR005846">
    <property type="entry name" value="A-D-PHexomutase_a/b/a-III"/>
</dbReference>
<evidence type="ECO:0000259" key="5">
    <source>
        <dbReference type="Pfam" id="PF02879"/>
    </source>
</evidence>
<dbReference type="InterPro" id="IPR036900">
    <property type="entry name" value="A-D-PHexomutase_C_sf"/>
</dbReference>
<dbReference type="SUPFAM" id="SSF53738">
    <property type="entry name" value="Phosphoglucomutase, first 3 domains"/>
    <property type="match status" value="2"/>
</dbReference>
<dbReference type="Gene3D" id="3.40.120.10">
    <property type="entry name" value="Alpha-D-Glucose-1,6-Bisphosphate, subunit A, domain 3"/>
    <property type="match status" value="2"/>
</dbReference>
<evidence type="ECO:0000259" key="6">
    <source>
        <dbReference type="Pfam" id="PF02880"/>
    </source>
</evidence>
<dbReference type="InterPro" id="IPR005843">
    <property type="entry name" value="A-D-PHexomutase_C"/>
</dbReference>
<keyword evidence="8" id="KW-1185">Reference proteome</keyword>
<evidence type="ECO:0000256" key="1">
    <source>
        <dbReference type="ARBA" id="ARBA00022723"/>
    </source>
</evidence>
<keyword evidence="3" id="KW-0413">Isomerase</keyword>
<feature type="domain" description="Alpha-D-phosphohexomutase C-terminal" evidence="4">
    <location>
        <begin position="243"/>
        <end position="264"/>
    </location>
</feature>
<keyword evidence="2" id="KW-0460">Magnesium</keyword>
<dbReference type="Pfam" id="PF02880">
    <property type="entry name" value="PGM_PMM_III"/>
    <property type="match status" value="1"/>
</dbReference>
<evidence type="ECO:0000259" key="4">
    <source>
        <dbReference type="Pfam" id="PF00408"/>
    </source>
</evidence>
<reference evidence="7" key="1">
    <citation type="submission" date="2023-01" db="EMBL/GenBank/DDBJ databases">
        <title>Draft genome sequence of Nocardiopsis sp. LSu2-4 isolated from halophytes.</title>
        <authorList>
            <person name="Duangmal K."/>
            <person name="Chantavorakit T."/>
        </authorList>
    </citation>
    <scope>NUCLEOTIDE SEQUENCE</scope>
    <source>
        <strain evidence="7">LSu2-4</strain>
    </source>
</reference>
<accession>A0ABT4TWD2</accession>
<dbReference type="InterPro" id="IPR016055">
    <property type="entry name" value="A-D-PHexomutase_a/b/a-I/II/III"/>
</dbReference>
<dbReference type="Pfam" id="PF02879">
    <property type="entry name" value="PGM_PMM_II"/>
    <property type="match status" value="1"/>
</dbReference>
<dbReference type="PANTHER" id="PTHR45745">
    <property type="entry name" value="PHOSPHOMANNOMUTASE 45A"/>
    <property type="match status" value="1"/>
</dbReference>
<sequence length="294" mass="30743">FPTAPFPNPEEPGVMDAAMAEGERVGADIVLANDPDADRLAVGVPGVPGARGGRLLTGDEVGGLLAEHVLRGTSGADRTVATTIVSAGLLPKIAAAYGVRCAETLTGFKWLVRAGGPGERNVFSYEEALGYCIGGDDGRPVLDKDGIGAALVMAGIAARAKRDGRTLLDLLDDQARAYGLHRTGQVSLRTGDAARIAGAMERLRAHPPRAFGPLEVEGVEDFAPGLRGLPPTDALRYRLGGGARGRVTLRPSGTEPKLKAYLEVVLPVVDEIDDVRREADGLLEALKEAVARVM</sequence>
<evidence type="ECO:0000313" key="7">
    <source>
        <dbReference type="EMBL" id="MDA2809005.1"/>
    </source>
</evidence>
<feature type="domain" description="Alpha-D-phosphohexomutase alpha/beta/alpha" evidence="5">
    <location>
        <begin position="1"/>
        <end position="42"/>
    </location>
</feature>
<dbReference type="PANTHER" id="PTHR45745:SF1">
    <property type="entry name" value="PHOSPHOGLUCOMUTASE 2B-RELATED"/>
    <property type="match status" value="1"/>
</dbReference>
<proteinExistence type="predicted"/>
<name>A0ABT4TWD2_9ACTN</name>
<protein>
    <submittedName>
        <fullName evidence="7">Phospho-sugar mutase</fullName>
    </submittedName>
</protein>
<dbReference type="InterPro" id="IPR005845">
    <property type="entry name" value="A-D-PHexomutase_a/b/a-II"/>
</dbReference>
<evidence type="ECO:0000256" key="3">
    <source>
        <dbReference type="ARBA" id="ARBA00023235"/>
    </source>
</evidence>
<dbReference type="Gene3D" id="3.30.310.50">
    <property type="entry name" value="Alpha-D-phosphohexomutase, C-terminal domain"/>
    <property type="match status" value="1"/>
</dbReference>
<evidence type="ECO:0000256" key="2">
    <source>
        <dbReference type="ARBA" id="ARBA00022842"/>
    </source>
</evidence>
<feature type="domain" description="Alpha-D-phosphohexomutase alpha/beta/alpha" evidence="6">
    <location>
        <begin position="57"/>
        <end position="173"/>
    </location>
</feature>
<dbReference type="Proteomes" id="UP001165685">
    <property type="component" value="Unassembled WGS sequence"/>
</dbReference>
<dbReference type="EMBL" id="JAQFWP010000136">
    <property type="protein sequence ID" value="MDA2809005.1"/>
    <property type="molecule type" value="Genomic_DNA"/>
</dbReference>
<gene>
    <name evidence="7" type="ORF">O4U47_31165</name>
</gene>
<dbReference type="SUPFAM" id="SSF55957">
    <property type="entry name" value="Phosphoglucomutase, C-terminal domain"/>
    <property type="match status" value="1"/>
</dbReference>
<feature type="non-terminal residue" evidence="7">
    <location>
        <position position="1"/>
    </location>
</feature>
<comment type="caution">
    <text evidence="7">The sequence shown here is derived from an EMBL/GenBank/DDBJ whole genome shotgun (WGS) entry which is preliminary data.</text>
</comment>
<evidence type="ECO:0000313" key="8">
    <source>
        <dbReference type="Proteomes" id="UP001165685"/>
    </source>
</evidence>
<keyword evidence="1" id="KW-0479">Metal-binding</keyword>